<organism evidence="2 3">
    <name type="scientific">Actinoalloteichus fjordicus</name>
    <dbReference type="NCBI Taxonomy" id="1612552"/>
    <lineage>
        <taxon>Bacteria</taxon>
        <taxon>Bacillati</taxon>
        <taxon>Actinomycetota</taxon>
        <taxon>Actinomycetes</taxon>
        <taxon>Pseudonocardiales</taxon>
        <taxon>Pseudonocardiaceae</taxon>
        <taxon>Actinoalloteichus</taxon>
    </lineage>
</organism>
<dbReference type="Proteomes" id="UP000185511">
    <property type="component" value="Chromosome"/>
</dbReference>
<name>A0AAC9L882_9PSEU</name>
<protein>
    <submittedName>
        <fullName evidence="2">Uncharacterized protein</fullName>
    </submittedName>
</protein>
<gene>
    <name evidence="2" type="ORF">UA74_00295</name>
</gene>
<evidence type="ECO:0000256" key="1">
    <source>
        <dbReference type="SAM" id="MobiDB-lite"/>
    </source>
</evidence>
<reference evidence="3" key="1">
    <citation type="submission" date="2016-06" db="EMBL/GenBank/DDBJ databases">
        <title>Complete genome sequence of Actinoalloteichus fjordicus DSM 46855 (=ADI127-17), type strain of the new species Actinoalloteichus fjordicus.</title>
        <authorList>
            <person name="Ruckert C."/>
            <person name="Nouioui I."/>
            <person name="Willmese J."/>
            <person name="van Wezel G."/>
            <person name="Klenk H.-P."/>
            <person name="Kalinowski J."/>
            <person name="Zotchev S.B."/>
        </authorList>
    </citation>
    <scope>NUCLEOTIDE SEQUENCE [LARGE SCALE GENOMIC DNA]</scope>
    <source>
        <strain evidence="3">ADI127-7</strain>
    </source>
</reference>
<proteinExistence type="predicted"/>
<feature type="region of interest" description="Disordered" evidence="1">
    <location>
        <begin position="25"/>
        <end position="66"/>
    </location>
</feature>
<dbReference type="EMBL" id="CP016076">
    <property type="protein sequence ID" value="APU12159.1"/>
    <property type="molecule type" value="Genomic_DNA"/>
</dbReference>
<keyword evidence="3" id="KW-1185">Reference proteome</keyword>
<evidence type="ECO:0000313" key="2">
    <source>
        <dbReference type="EMBL" id="APU12159.1"/>
    </source>
</evidence>
<accession>A0AAC9L882</accession>
<dbReference type="KEGG" id="acad:UA74_00295"/>
<dbReference type="AlphaFoldDB" id="A0AAC9L882"/>
<evidence type="ECO:0000313" key="3">
    <source>
        <dbReference type="Proteomes" id="UP000185511"/>
    </source>
</evidence>
<sequence>MVWMRAPTSAEPIGSGGLTVRLLRQQAARRPPTPASQAVRADRNAPRRSSQPADAVRSPDSPSTPR</sequence>